<evidence type="ECO:0000313" key="3">
    <source>
        <dbReference type="EMBL" id="CAK0889205.1"/>
    </source>
</evidence>
<keyword evidence="4" id="KW-1185">Reference proteome</keyword>
<feature type="domain" description="Integrase catalytic" evidence="2">
    <location>
        <begin position="1"/>
        <end position="101"/>
    </location>
</feature>
<protein>
    <recommendedName>
        <fullName evidence="2">Integrase catalytic domain-containing protein</fullName>
    </recommendedName>
</protein>
<evidence type="ECO:0000259" key="2">
    <source>
        <dbReference type="PROSITE" id="PS50994"/>
    </source>
</evidence>
<feature type="non-terminal residue" evidence="3">
    <location>
        <position position="241"/>
    </location>
</feature>
<dbReference type="InterPro" id="IPR036397">
    <property type="entry name" value="RNaseH_sf"/>
</dbReference>
<proteinExistence type="predicted"/>
<evidence type="ECO:0000256" key="1">
    <source>
        <dbReference type="SAM" id="SignalP"/>
    </source>
</evidence>
<organism evidence="3 4">
    <name type="scientific">Prorocentrum cordatum</name>
    <dbReference type="NCBI Taxonomy" id="2364126"/>
    <lineage>
        <taxon>Eukaryota</taxon>
        <taxon>Sar</taxon>
        <taxon>Alveolata</taxon>
        <taxon>Dinophyceae</taxon>
        <taxon>Prorocentrales</taxon>
        <taxon>Prorocentraceae</taxon>
        <taxon>Prorocentrum</taxon>
    </lineage>
</organism>
<dbReference type="InterPro" id="IPR001584">
    <property type="entry name" value="Integrase_cat-core"/>
</dbReference>
<feature type="signal peptide" evidence="1">
    <location>
        <begin position="1"/>
        <end position="15"/>
    </location>
</feature>
<dbReference type="Gene3D" id="3.30.420.10">
    <property type="entry name" value="Ribonuclease H-like superfamily/Ribonuclease H"/>
    <property type="match status" value="1"/>
</dbReference>
<dbReference type="PROSITE" id="PS50994">
    <property type="entry name" value="INTEGRASE"/>
    <property type="match status" value="1"/>
</dbReference>
<comment type="caution">
    <text evidence="3">The sequence shown here is derived from an EMBL/GenBank/DDBJ whole genome shotgun (WGS) entry which is preliminary data.</text>
</comment>
<dbReference type="SUPFAM" id="SSF53098">
    <property type="entry name" value="Ribonuclease H-like"/>
    <property type="match status" value="1"/>
</dbReference>
<reference evidence="3" key="1">
    <citation type="submission" date="2023-10" db="EMBL/GenBank/DDBJ databases">
        <authorList>
            <person name="Chen Y."/>
            <person name="Shah S."/>
            <person name="Dougan E. K."/>
            <person name="Thang M."/>
            <person name="Chan C."/>
        </authorList>
    </citation>
    <scope>NUCLEOTIDE SEQUENCE [LARGE SCALE GENOMIC DNA]</scope>
</reference>
<accession>A0ABN9WVF5</accession>
<evidence type="ECO:0000313" key="4">
    <source>
        <dbReference type="Proteomes" id="UP001189429"/>
    </source>
</evidence>
<dbReference type="Proteomes" id="UP001189429">
    <property type="component" value="Unassembled WGS sequence"/>
</dbReference>
<name>A0ABN9WVF5_9DINO</name>
<feature type="chain" id="PRO_5045119467" description="Integrase catalytic domain-containing protein" evidence="1">
    <location>
        <begin position="16"/>
        <end position="241"/>
    </location>
</feature>
<dbReference type="InterPro" id="IPR012337">
    <property type="entry name" value="RNaseH-like_sf"/>
</dbReference>
<sequence>MPSWTLLVLVDFASGKLWTKDFDAAPSEQDSASLSGVQSFLLDWVMSVVNHAPTVWWSDNRGQFKSVINALMENTFGTVPVFIPPGHPASNGLTERMNGVLGRLANDRSKLQSVTTALNNASRGRHSCPPEVLYRLLLPRRSTLTHQAVRQQMQATGAASAEVDRGAFLAAYAEMAEKMEADGVPQHLIDDHVTQVSTIRDAMSSRQLRIDIGSRLQWSRNSSNRGMVFYTGDVVWIQKSQ</sequence>
<dbReference type="EMBL" id="CAUYUJ010019180">
    <property type="protein sequence ID" value="CAK0889205.1"/>
    <property type="molecule type" value="Genomic_DNA"/>
</dbReference>
<keyword evidence="1" id="KW-0732">Signal</keyword>
<gene>
    <name evidence="3" type="ORF">PCOR1329_LOCUS69803</name>
</gene>